<accession>A0AA42GW80</accession>
<keyword evidence="1" id="KW-0732">Signal</keyword>
<evidence type="ECO:0008006" key="4">
    <source>
        <dbReference type="Google" id="ProtNLM"/>
    </source>
</evidence>
<proteinExistence type="predicted"/>
<gene>
    <name evidence="2" type="ORF">N7376_04725</name>
</gene>
<dbReference type="Proteomes" id="UP001158087">
    <property type="component" value="Unassembled WGS sequence"/>
</dbReference>
<evidence type="ECO:0000256" key="1">
    <source>
        <dbReference type="SAM" id="SignalP"/>
    </source>
</evidence>
<organism evidence="2 3">
    <name type="scientific">Brucella intermedia GD04153</name>
    <dbReference type="NCBI Taxonomy" id="2975438"/>
    <lineage>
        <taxon>Bacteria</taxon>
        <taxon>Pseudomonadati</taxon>
        <taxon>Pseudomonadota</taxon>
        <taxon>Alphaproteobacteria</taxon>
        <taxon>Hyphomicrobiales</taxon>
        <taxon>Brucellaceae</taxon>
        <taxon>Brucella/Ochrobactrum group</taxon>
        <taxon>Brucella</taxon>
    </lineage>
</organism>
<feature type="chain" id="PRO_5041233155" description="Secreted protein" evidence="1">
    <location>
        <begin position="20"/>
        <end position="97"/>
    </location>
</feature>
<protein>
    <recommendedName>
        <fullName evidence="4">Secreted protein</fullName>
    </recommendedName>
</protein>
<dbReference type="AlphaFoldDB" id="A0AA42GW80"/>
<reference evidence="2" key="1">
    <citation type="submission" date="2022-09" db="EMBL/GenBank/DDBJ databases">
        <title>Intensive care unit water sources are persistently colonized with multi-drug resistant bacteria and are the site of extensive horizontal gene transfer of antibiotic resistance genes.</title>
        <authorList>
            <person name="Diorio-Toth L."/>
        </authorList>
    </citation>
    <scope>NUCLEOTIDE SEQUENCE</scope>
    <source>
        <strain evidence="2">GD04153</strain>
    </source>
</reference>
<name>A0AA42GW80_9HYPH</name>
<evidence type="ECO:0000313" key="3">
    <source>
        <dbReference type="Proteomes" id="UP001158087"/>
    </source>
</evidence>
<feature type="signal peptide" evidence="1">
    <location>
        <begin position="1"/>
        <end position="19"/>
    </location>
</feature>
<sequence length="97" mass="11055">MYKVLISCFVICASSFASAQTPYGSCSEPAQYYQERYEKSGQVKDMVCMQKALERDLTDTSSYSCPNSAQYYQTQYEQHGRSGDLVCMQKALEEELQ</sequence>
<evidence type="ECO:0000313" key="2">
    <source>
        <dbReference type="EMBL" id="MDH0123287.1"/>
    </source>
</evidence>
<comment type="caution">
    <text evidence="2">The sequence shown here is derived from an EMBL/GenBank/DDBJ whole genome shotgun (WGS) entry which is preliminary data.</text>
</comment>
<dbReference type="EMBL" id="JAODYY010000001">
    <property type="protein sequence ID" value="MDH0123287.1"/>
    <property type="molecule type" value="Genomic_DNA"/>
</dbReference>